<evidence type="ECO:0000313" key="2">
    <source>
        <dbReference type="Proteomes" id="UP001150924"/>
    </source>
</evidence>
<name>A0A9X3F182_9BACT</name>
<proteinExistence type="predicted"/>
<keyword evidence="2" id="KW-1185">Reference proteome</keyword>
<gene>
    <name evidence="1" type="ORF">OV079_28685</name>
</gene>
<evidence type="ECO:0000313" key="1">
    <source>
        <dbReference type="EMBL" id="MCY1009471.1"/>
    </source>
</evidence>
<protein>
    <submittedName>
        <fullName evidence="1">Uncharacterized protein</fullName>
    </submittedName>
</protein>
<dbReference type="EMBL" id="JAPNKE010000002">
    <property type="protein sequence ID" value="MCY1009471.1"/>
    <property type="molecule type" value="Genomic_DNA"/>
</dbReference>
<dbReference type="SUPFAM" id="SSF81631">
    <property type="entry name" value="PAP/OAS1 substrate-binding domain"/>
    <property type="match status" value="1"/>
</dbReference>
<comment type="caution">
    <text evidence="1">The sequence shown here is derived from an EMBL/GenBank/DDBJ whole genome shotgun (WGS) entry which is preliminary data.</text>
</comment>
<dbReference type="Proteomes" id="UP001150924">
    <property type="component" value="Unassembled WGS sequence"/>
</dbReference>
<dbReference type="Gene3D" id="1.10.1410.10">
    <property type="match status" value="1"/>
</dbReference>
<dbReference type="RefSeq" id="WP_267772138.1">
    <property type="nucleotide sequence ID" value="NZ_JAPNKE010000002.1"/>
</dbReference>
<dbReference type="AlphaFoldDB" id="A0A9X3F182"/>
<organism evidence="1 2">
    <name type="scientific">Nannocystis pusilla</name>
    <dbReference type="NCBI Taxonomy" id="889268"/>
    <lineage>
        <taxon>Bacteria</taxon>
        <taxon>Pseudomonadati</taxon>
        <taxon>Myxococcota</taxon>
        <taxon>Polyangia</taxon>
        <taxon>Nannocystales</taxon>
        <taxon>Nannocystaceae</taxon>
        <taxon>Nannocystis</taxon>
    </lineage>
</organism>
<sequence>MTAWAVRAAGEAGVAAEPEALLRHFFVLLAARTPGAAIAFGPPPEPRGGRKPLWPIWTPTPPSFNSARHVTRSTLVLLHAELRRGQALLAAGDPAWTAATDPSAHPRRVELTLQGRGAAQAACVGWLEGHVMGLLLALEDAGARVRPYPRPLRAGEATWAIGLEGGEPPAIAAAAAAFAGAFAGWADRPEGAELRVRPVE</sequence>
<accession>A0A9X3F182</accession>
<reference evidence="1" key="1">
    <citation type="submission" date="2022-11" db="EMBL/GenBank/DDBJ databases">
        <title>Minimal conservation of predation-associated metabolite biosynthetic gene clusters underscores biosynthetic potential of Myxococcota including descriptions for ten novel species: Archangium lansinium sp. nov., Myxococcus landrumus sp. nov., Nannocystis bai.</title>
        <authorList>
            <person name="Ahearne A."/>
            <person name="Stevens C."/>
            <person name="Phillips K."/>
        </authorList>
    </citation>
    <scope>NUCLEOTIDE SEQUENCE</scope>
    <source>
        <strain evidence="1">Na p29</strain>
    </source>
</reference>